<dbReference type="OrthoDB" id="9815808at2"/>
<evidence type="ECO:0000256" key="3">
    <source>
        <dbReference type="SAM" id="MobiDB-lite"/>
    </source>
</evidence>
<evidence type="ECO:0000313" key="5">
    <source>
        <dbReference type="EMBL" id="SDZ76818.1"/>
    </source>
</evidence>
<dbReference type="AlphaFoldDB" id="A0A1H3VRT1"/>
<dbReference type="Proteomes" id="UP000183469">
    <property type="component" value="Unassembled WGS sequence"/>
</dbReference>
<gene>
    <name evidence="5" type="ORF">SAMN05660648_00467</name>
</gene>
<evidence type="ECO:0000256" key="2">
    <source>
        <dbReference type="ARBA" id="ARBA00022729"/>
    </source>
</evidence>
<feature type="compositionally biased region" description="Polar residues" evidence="3">
    <location>
        <begin position="31"/>
        <end position="46"/>
    </location>
</feature>
<evidence type="ECO:0000313" key="6">
    <source>
        <dbReference type="Proteomes" id="UP000183469"/>
    </source>
</evidence>
<feature type="compositionally biased region" description="Basic and acidic residues" evidence="3">
    <location>
        <begin position="48"/>
        <end position="58"/>
    </location>
</feature>
<reference evidence="5 6" key="1">
    <citation type="submission" date="2016-10" db="EMBL/GenBank/DDBJ databases">
        <authorList>
            <person name="de Groot N.N."/>
        </authorList>
    </citation>
    <scope>NUCLEOTIDE SEQUENCE [LARGE SCALE GENOMIC DNA]</scope>
    <source>
        <strain evidence="5 6">DSM 2872</strain>
    </source>
</reference>
<evidence type="ECO:0000256" key="1">
    <source>
        <dbReference type="ARBA" id="ARBA00006135"/>
    </source>
</evidence>
<dbReference type="Pfam" id="PF03524">
    <property type="entry name" value="CagX"/>
    <property type="match status" value="1"/>
</dbReference>
<dbReference type="CDD" id="cd06911">
    <property type="entry name" value="VirB9_CagX_TrbG"/>
    <property type="match status" value="1"/>
</dbReference>
<keyword evidence="2 4" id="KW-0732">Signal</keyword>
<accession>A0A1H3VRT1</accession>
<feature type="region of interest" description="Disordered" evidence="3">
    <location>
        <begin position="31"/>
        <end position="58"/>
    </location>
</feature>
<dbReference type="InterPro" id="IPR033645">
    <property type="entry name" value="VirB9/CagX/TrbG_C"/>
</dbReference>
<dbReference type="EMBL" id="FNQG01000002">
    <property type="protein sequence ID" value="SDZ76818.1"/>
    <property type="molecule type" value="Genomic_DNA"/>
</dbReference>
<dbReference type="RefSeq" id="WP_081349945.1">
    <property type="nucleotide sequence ID" value="NZ_FNQG01000002.1"/>
</dbReference>
<name>A0A1H3VRT1_SELRU</name>
<protein>
    <submittedName>
        <fullName evidence="5">Type IV secretion system protein VirB9</fullName>
    </submittedName>
</protein>
<comment type="similarity">
    <text evidence="1">Belongs to the TrbG/VirB9 family.</text>
</comment>
<dbReference type="InterPro" id="IPR010258">
    <property type="entry name" value="Conjugal_tfr_TrbG/VirB9/CagX"/>
</dbReference>
<feature type="chain" id="PRO_5010161837" evidence="4">
    <location>
        <begin position="29"/>
        <end position="343"/>
    </location>
</feature>
<organism evidence="5 6">
    <name type="scientific">Selenomonas ruminantium</name>
    <dbReference type="NCBI Taxonomy" id="971"/>
    <lineage>
        <taxon>Bacteria</taxon>
        <taxon>Bacillati</taxon>
        <taxon>Bacillota</taxon>
        <taxon>Negativicutes</taxon>
        <taxon>Selenomonadales</taxon>
        <taxon>Selenomonadaceae</taxon>
        <taxon>Selenomonas</taxon>
    </lineage>
</organism>
<dbReference type="Gene3D" id="2.60.40.2500">
    <property type="match status" value="1"/>
</dbReference>
<proteinExistence type="inferred from homology"/>
<feature type="signal peptide" evidence="4">
    <location>
        <begin position="1"/>
        <end position="28"/>
    </location>
</feature>
<dbReference type="InterPro" id="IPR038161">
    <property type="entry name" value="VirB9/CagX/TrbG_C_sf"/>
</dbReference>
<sequence>MMNRHNWKKNVLVWGTLGVLMLPVGASAQDAANESSTSQEQATGATKQELHESHKERQLRERVQELEAELEEKAREHLELLSEVDELSSRQKAIERGDSLSHGYPATSNYLVEPGYNENLGYTQDAINAQGDSTMVFSYSPSQLYKIYCKLNYLTDIVLKEGEQITYVGGGDTGKWMLDASTVEGTPHIYLKPIAKGAMTNIIINTTHHTYQVLCNEGDWYNPIIKWSYGSENIMKSIASQKAFDRTVSGVVQSPENLSFDYRIRGNVAWKPEHVFDDGRKTFIRFSKSFKKLPVLFVKEKGHKEAMLVNYHIKANTLVVERTFSEAELRMDGEKIRITKSGK</sequence>
<evidence type="ECO:0000256" key="4">
    <source>
        <dbReference type="SAM" id="SignalP"/>
    </source>
</evidence>